<dbReference type="AlphaFoldDB" id="A0A9X2DM44"/>
<dbReference type="Pfam" id="PF00395">
    <property type="entry name" value="SLH"/>
    <property type="match status" value="3"/>
</dbReference>
<dbReference type="InterPro" id="IPR001119">
    <property type="entry name" value="SLH_dom"/>
</dbReference>
<dbReference type="InterPro" id="IPR051465">
    <property type="entry name" value="Cell_Envelope_Struct_Comp"/>
</dbReference>
<feature type="domain" description="SLH" evidence="4">
    <location>
        <begin position="577"/>
        <end position="631"/>
    </location>
</feature>
<feature type="compositionally biased region" description="Gly residues" evidence="2">
    <location>
        <begin position="356"/>
        <end position="365"/>
    </location>
</feature>
<dbReference type="RefSeq" id="WP_251221366.1">
    <property type="nucleotide sequence ID" value="NZ_JAMBOL010000001.1"/>
</dbReference>
<gene>
    <name evidence="5" type="ORF">M3202_00185</name>
</gene>
<dbReference type="PROSITE" id="PS51145">
    <property type="entry name" value="ZU5"/>
    <property type="match status" value="1"/>
</dbReference>
<accession>A0A9X2DM44</accession>
<dbReference type="PANTHER" id="PTHR43308:SF5">
    <property type="entry name" value="S-LAYER PROTEIN _ PEPTIDOGLYCAN ENDO-BETA-N-ACETYLGLUCOSAMINIDASE"/>
    <property type="match status" value="1"/>
</dbReference>
<dbReference type="Gene3D" id="2.60.40.10">
    <property type="entry name" value="Immunoglobulins"/>
    <property type="match status" value="1"/>
</dbReference>
<dbReference type="PROSITE" id="PS51272">
    <property type="entry name" value="SLH"/>
    <property type="match status" value="3"/>
</dbReference>
<evidence type="ECO:0000313" key="5">
    <source>
        <dbReference type="EMBL" id="MCM3712485.1"/>
    </source>
</evidence>
<evidence type="ECO:0000313" key="6">
    <source>
        <dbReference type="Proteomes" id="UP001139179"/>
    </source>
</evidence>
<sequence length="689" mass="74524">MTWGEASAKIGLPSRFEAELNETVILDNLDATYDYYTLTAASDYDINIINVRSRADSDFLVTPAHAAVGNIPARVAPAIYLDPDLYVDDDGKVVSCVPPEIVTTPADAAGSWKQEVSVTLQGGACYNEEGDAEYRIQTPDGSWSEWANYSDEVKFDQEGRSVLKSRMSVPGSAVARAEILIDQTEPTIELSADPTTMTNQDVTITADMTDNGAIETKKWAEGTPLAEWFLDEDNGTIFADDSFTVSKNGTFSVFARDEAGNTSVETIEIRNIDKEKPVITLLGDETMSVVRGRSFEDPGATALDNEDGDITSSIVVTGEVDTTTAGEYILYYDVTDEAGNAAEQVTRTVEVTARSSGGGGGGGSGSPAPPANSIPQSGGSLTMEGVTLQLPSGAVSGTTRINVDVVRNTDALPASDRVISDVFEITKDTTESFSVPITLTLPFDPELVDEESSSVSIFWLDEESGEWIELDNIQIDWQDGTVAGEVDHFTKFAVLEVESTEEEEIEEEPSPELPESFTDIDGHWAEEHIMALVLQNIVNGYPDGEFKPNRTLTRAEFTTMIVKAYGIEETASRVFEDTVNHWARESIAAAYEHGLINGYNEATFGADDPITREQVARIIVNASQLAGAEEQSPRFTDQDEISHWAAEAVETVALHGIVTGYPNGSFKPKQTATRAEAVAVIGRVMEEGD</sequence>
<keyword evidence="6" id="KW-1185">Reference proteome</keyword>
<dbReference type="InterPro" id="IPR032179">
    <property type="entry name" value="Cry22Aa_Ig-like"/>
</dbReference>
<dbReference type="EMBL" id="JAMBOL010000001">
    <property type="protein sequence ID" value="MCM3712485.1"/>
    <property type="molecule type" value="Genomic_DNA"/>
</dbReference>
<evidence type="ECO:0000256" key="2">
    <source>
        <dbReference type="SAM" id="MobiDB-lite"/>
    </source>
</evidence>
<dbReference type="Gene3D" id="2.60.220.30">
    <property type="match status" value="1"/>
</dbReference>
<reference evidence="5" key="1">
    <citation type="submission" date="2022-05" db="EMBL/GenBank/DDBJ databases">
        <title>Comparative Genomics of Spacecraft Associated Microbes.</title>
        <authorList>
            <person name="Tran M.T."/>
            <person name="Wright A."/>
            <person name="Seuylemezian A."/>
            <person name="Eisen J."/>
            <person name="Coil D."/>
        </authorList>
    </citation>
    <scope>NUCLEOTIDE SEQUENCE</scope>
    <source>
        <strain evidence="5">214.1.1</strain>
    </source>
</reference>
<feature type="domain" description="SLH" evidence="4">
    <location>
        <begin position="632"/>
        <end position="689"/>
    </location>
</feature>
<comment type="caution">
    <text evidence="5">The sequence shown here is derived from an EMBL/GenBank/DDBJ whole genome shotgun (WGS) entry which is preliminary data.</text>
</comment>
<feature type="domain" description="ZU5" evidence="3">
    <location>
        <begin position="368"/>
        <end position="498"/>
    </location>
</feature>
<dbReference type="Pfam" id="PF16403">
    <property type="entry name" value="Bact_surface_Ig-like"/>
    <property type="match status" value="1"/>
</dbReference>
<feature type="region of interest" description="Disordered" evidence="2">
    <location>
        <begin position="352"/>
        <end position="383"/>
    </location>
</feature>
<proteinExistence type="predicted"/>
<name>A0A9X2DM44_9BACI</name>
<dbReference type="InterPro" id="IPR000906">
    <property type="entry name" value="ZU5_dom"/>
</dbReference>
<dbReference type="PANTHER" id="PTHR43308">
    <property type="entry name" value="OUTER MEMBRANE PROTEIN ALPHA-RELATED"/>
    <property type="match status" value="1"/>
</dbReference>
<feature type="domain" description="SLH" evidence="4">
    <location>
        <begin position="512"/>
        <end position="575"/>
    </location>
</feature>
<organism evidence="5 6">
    <name type="scientific">Halalkalibacter oceani</name>
    <dbReference type="NCBI Taxonomy" id="1653776"/>
    <lineage>
        <taxon>Bacteria</taxon>
        <taxon>Bacillati</taxon>
        <taxon>Bacillota</taxon>
        <taxon>Bacilli</taxon>
        <taxon>Bacillales</taxon>
        <taxon>Bacillaceae</taxon>
        <taxon>Halalkalibacter</taxon>
    </lineage>
</organism>
<evidence type="ECO:0000259" key="4">
    <source>
        <dbReference type="PROSITE" id="PS51272"/>
    </source>
</evidence>
<keyword evidence="1" id="KW-0732">Signal</keyword>
<evidence type="ECO:0000256" key="1">
    <source>
        <dbReference type="ARBA" id="ARBA00022729"/>
    </source>
</evidence>
<dbReference type="InterPro" id="IPR013783">
    <property type="entry name" value="Ig-like_fold"/>
</dbReference>
<protein>
    <submittedName>
        <fullName evidence="5">S-layer homology domain-containing protein</fullName>
    </submittedName>
</protein>
<dbReference type="Proteomes" id="UP001139179">
    <property type="component" value="Unassembled WGS sequence"/>
</dbReference>
<evidence type="ECO:0000259" key="3">
    <source>
        <dbReference type="PROSITE" id="PS51145"/>
    </source>
</evidence>